<dbReference type="RefSeq" id="WP_145649420.1">
    <property type="nucleotide sequence ID" value="NZ_VLLB01000004.1"/>
</dbReference>
<reference evidence="1 2" key="1">
    <citation type="journal article" date="2015" name="Stand. Genomic Sci.">
        <title>Genomic Encyclopedia of Bacterial and Archaeal Type Strains, Phase III: the genomes of soil and plant-associated and newly described type strains.</title>
        <authorList>
            <person name="Whitman W.B."/>
            <person name="Woyke T."/>
            <person name="Klenk H.P."/>
            <person name="Zhou Y."/>
            <person name="Lilburn T.G."/>
            <person name="Beck B.J."/>
            <person name="De Vos P."/>
            <person name="Vandamme P."/>
            <person name="Eisen J.A."/>
            <person name="Garrity G."/>
            <person name="Hugenholtz P."/>
            <person name="Kyrpides N.C."/>
        </authorList>
    </citation>
    <scope>NUCLEOTIDE SEQUENCE [LARGE SCALE GENOMIC DNA]</scope>
    <source>
        <strain evidence="1 2">CGMCC 1.10822</strain>
    </source>
</reference>
<gene>
    <name evidence="1" type="ORF">IP91_02573</name>
</gene>
<proteinExistence type="predicted"/>
<dbReference type="OrthoDB" id="6992011at2"/>
<dbReference type="AlphaFoldDB" id="A0A562R9V8"/>
<evidence type="ECO:0000313" key="1">
    <source>
        <dbReference type="EMBL" id="TWI65166.1"/>
    </source>
</evidence>
<keyword evidence="2" id="KW-1185">Reference proteome</keyword>
<organism evidence="1 2">
    <name type="scientific">Pseudoduganella lurida</name>
    <dbReference type="NCBI Taxonomy" id="1036180"/>
    <lineage>
        <taxon>Bacteria</taxon>
        <taxon>Pseudomonadati</taxon>
        <taxon>Pseudomonadota</taxon>
        <taxon>Betaproteobacteria</taxon>
        <taxon>Burkholderiales</taxon>
        <taxon>Oxalobacteraceae</taxon>
        <taxon>Telluria group</taxon>
        <taxon>Pseudoduganella</taxon>
    </lineage>
</organism>
<comment type="caution">
    <text evidence="1">The sequence shown here is derived from an EMBL/GenBank/DDBJ whole genome shotgun (WGS) entry which is preliminary data.</text>
</comment>
<sequence>MRVIPPIEITESMLVYSSVIEAPPAKYDGTTQYALDVTVCQGVLGGVLAVYRSLRAANKGHTPEASPDWWQYIGDTYGAYAAGTAYSKGHRVIDPVAHLVYESQMDANTGQPLATGTAWAKVGPTNKFSSFDQLRSTQTVAPIDIVQTVAPGRRVSSIAVIGLDAASVSISVTVDGVEVYAVSVKLSKRKSFGWRDYFYGEFTYRKNVQFFNLPQYRNAHITVTVRKAVGLRKVGGIILGNAVYIGDMQYKARSDDLNFSTITRNRWGDLEMDPQRSVPKLSGQVWFDKQLTDRLLELRQQLSGRPAVWSGLDDFTLDYFEPLFIYGPHKEFSIDLDGPRHGIIDLEVEEM</sequence>
<accession>A0A562R9V8</accession>
<dbReference type="EMBL" id="VLLB01000004">
    <property type="protein sequence ID" value="TWI65166.1"/>
    <property type="molecule type" value="Genomic_DNA"/>
</dbReference>
<name>A0A562R9V8_9BURK</name>
<dbReference type="Proteomes" id="UP000318431">
    <property type="component" value="Unassembled WGS sequence"/>
</dbReference>
<evidence type="ECO:0000313" key="2">
    <source>
        <dbReference type="Proteomes" id="UP000318431"/>
    </source>
</evidence>
<protein>
    <submittedName>
        <fullName evidence="1">Uncharacterized protein</fullName>
    </submittedName>
</protein>